<evidence type="ECO:0000313" key="5">
    <source>
        <dbReference type="Proteomes" id="UP000604475"/>
    </source>
</evidence>
<dbReference type="InterPro" id="IPR001647">
    <property type="entry name" value="HTH_TetR"/>
</dbReference>
<comment type="caution">
    <text evidence="4">The sequence shown here is derived from an EMBL/GenBank/DDBJ whole genome shotgun (WGS) entry which is preliminary data.</text>
</comment>
<dbReference type="AlphaFoldDB" id="A0A937RU02"/>
<dbReference type="SUPFAM" id="SSF46689">
    <property type="entry name" value="Homeodomain-like"/>
    <property type="match status" value="1"/>
</dbReference>
<dbReference type="Pfam" id="PF00440">
    <property type="entry name" value="TetR_N"/>
    <property type="match status" value="1"/>
</dbReference>
<evidence type="ECO:0000259" key="3">
    <source>
        <dbReference type="PROSITE" id="PS50977"/>
    </source>
</evidence>
<organism evidence="4 5">
    <name type="scientific">Frankia nepalensis</name>
    <dbReference type="NCBI Taxonomy" id="1836974"/>
    <lineage>
        <taxon>Bacteria</taxon>
        <taxon>Bacillati</taxon>
        <taxon>Actinomycetota</taxon>
        <taxon>Actinomycetes</taxon>
        <taxon>Frankiales</taxon>
        <taxon>Frankiaceae</taxon>
        <taxon>Frankia</taxon>
    </lineage>
</organism>
<keyword evidence="5" id="KW-1185">Reference proteome</keyword>
<keyword evidence="1 2" id="KW-0238">DNA-binding</keyword>
<reference evidence="4" key="1">
    <citation type="submission" date="2020-12" db="EMBL/GenBank/DDBJ databases">
        <title>Genomic characterization of non-nitrogen-fixing Frankia strains.</title>
        <authorList>
            <person name="Carlos-Shanley C."/>
            <person name="Guerra T."/>
            <person name="Hahn D."/>
        </authorList>
    </citation>
    <scope>NUCLEOTIDE SEQUENCE</scope>
    <source>
        <strain evidence="4">CN6</strain>
    </source>
</reference>
<comment type="caution">
    <text evidence="2">Lacks conserved residue(s) required for the propagation of feature annotation.</text>
</comment>
<feature type="domain" description="HTH tetR-type" evidence="3">
    <location>
        <begin position="1"/>
        <end position="37"/>
    </location>
</feature>
<gene>
    <name evidence="4" type="ORF">I7412_40395</name>
</gene>
<evidence type="ECO:0000256" key="2">
    <source>
        <dbReference type="PROSITE-ProRule" id="PRU00335"/>
    </source>
</evidence>
<proteinExistence type="predicted"/>
<accession>A0A937RU02</accession>
<dbReference type="Gene3D" id="1.10.357.10">
    <property type="entry name" value="Tetracycline Repressor, domain 2"/>
    <property type="match status" value="1"/>
</dbReference>
<name>A0A937RU02_9ACTN</name>
<evidence type="ECO:0000256" key="1">
    <source>
        <dbReference type="ARBA" id="ARBA00023125"/>
    </source>
</evidence>
<dbReference type="PROSITE" id="PS50977">
    <property type="entry name" value="HTH_TETR_2"/>
    <property type="match status" value="1"/>
</dbReference>
<sequence>MPAVAARAGVAERTVYRHFQSERGLRDAVMVHLEHEANVTMDGLRLENVAEVASRILEHSSRFPLVPRTQRDPTVAATNAKQRHALLAAVEPHTGSWSRDDRTVAAAILDLLWSVVGYERLVSDWNLEPQDAIRGTAWAIRLIEEAIRSDRPPAHPGR</sequence>
<protein>
    <submittedName>
        <fullName evidence="4">Helix-turn-helix transcriptional regulator</fullName>
    </submittedName>
</protein>
<dbReference type="InterPro" id="IPR009057">
    <property type="entry name" value="Homeodomain-like_sf"/>
</dbReference>
<evidence type="ECO:0000313" key="4">
    <source>
        <dbReference type="EMBL" id="MBL7633309.1"/>
    </source>
</evidence>
<dbReference type="Proteomes" id="UP000604475">
    <property type="component" value="Unassembled WGS sequence"/>
</dbReference>
<dbReference type="EMBL" id="JAEACQ010000379">
    <property type="protein sequence ID" value="MBL7633309.1"/>
    <property type="molecule type" value="Genomic_DNA"/>
</dbReference>
<dbReference type="GO" id="GO:0003677">
    <property type="term" value="F:DNA binding"/>
    <property type="evidence" value="ECO:0007669"/>
    <property type="project" value="UniProtKB-UniRule"/>
</dbReference>